<dbReference type="SUPFAM" id="SSF56935">
    <property type="entry name" value="Porins"/>
    <property type="match status" value="1"/>
</dbReference>
<comment type="similarity">
    <text evidence="7">Belongs to the TonB-dependent receptor family.</text>
</comment>
<keyword evidence="4 7" id="KW-0812">Transmembrane</keyword>
<dbReference type="EMBL" id="FNXE01000016">
    <property type="protein sequence ID" value="SEH77996.1"/>
    <property type="molecule type" value="Genomic_DNA"/>
</dbReference>
<dbReference type="NCBIfam" id="TIGR04057">
    <property type="entry name" value="SusC_RagA_signa"/>
    <property type="match status" value="1"/>
</dbReference>
<dbReference type="NCBIfam" id="TIGR04056">
    <property type="entry name" value="OMP_RagA_SusC"/>
    <property type="match status" value="1"/>
</dbReference>
<name>A0A1H6L152_9FLAO</name>
<keyword evidence="5 7" id="KW-0472">Membrane</keyword>
<dbReference type="InterPro" id="IPR037066">
    <property type="entry name" value="Plug_dom_sf"/>
</dbReference>
<dbReference type="GO" id="GO:0009279">
    <property type="term" value="C:cell outer membrane"/>
    <property type="evidence" value="ECO:0007669"/>
    <property type="project" value="UniProtKB-SubCell"/>
</dbReference>
<dbReference type="Gene3D" id="2.40.170.20">
    <property type="entry name" value="TonB-dependent receptor, beta-barrel domain"/>
    <property type="match status" value="1"/>
</dbReference>
<evidence type="ECO:0000313" key="10">
    <source>
        <dbReference type="EMBL" id="SEH77996.1"/>
    </source>
</evidence>
<dbReference type="Pfam" id="PF13715">
    <property type="entry name" value="CarbopepD_reg_2"/>
    <property type="match status" value="1"/>
</dbReference>
<keyword evidence="3 7" id="KW-1134">Transmembrane beta strand</keyword>
<dbReference type="InterPro" id="IPR023996">
    <property type="entry name" value="TonB-dep_OMP_SusC/RagA"/>
</dbReference>
<accession>A0A1H6L152</accession>
<evidence type="ECO:0000313" key="11">
    <source>
        <dbReference type="Proteomes" id="UP000199634"/>
    </source>
</evidence>
<evidence type="ECO:0000259" key="9">
    <source>
        <dbReference type="Pfam" id="PF07715"/>
    </source>
</evidence>
<evidence type="ECO:0000256" key="8">
    <source>
        <dbReference type="SAM" id="SignalP"/>
    </source>
</evidence>
<feature type="domain" description="TonB-dependent receptor plug" evidence="9">
    <location>
        <begin position="117"/>
        <end position="238"/>
    </location>
</feature>
<keyword evidence="8" id="KW-0732">Signal</keyword>
<evidence type="ECO:0000256" key="7">
    <source>
        <dbReference type="PROSITE-ProRule" id="PRU01360"/>
    </source>
</evidence>
<protein>
    <submittedName>
        <fullName evidence="10">TonB-linked outer membrane protein, SusC/RagA family</fullName>
    </submittedName>
</protein>
<feature type="chain" id="PRO_5011714374" evidence="8">
    <location>
        <begin position="24"/>
        <end position="1026"/>
    </location>
</feature>
<dbReference type="Proteomes" id="UP000199634">
    <property type="component" value="Unassembled WGS sequence"/>
</dbReference>
<dbReference type="InterPro" id="IPR008969">
    <property type="entry name" value="CarboxyPept-like_regulatory"/>
</dbReference>
<dbReference type="InterPro" id="IPR036942">
    <property type="entry name" value="Beta-barrel_TonB_sf"/>
</dbReference>
<dbReference type="Pfam" id="PF07715">
    <property type="entry name" value="Plug"/>
    <property type="match status" value="1"/>
</dbReference>
<evidence type="ECO:0000256" key="1">
    <source>
        <dbReference type="ARBA" id="ARBA00004571"/>
    </source>
</evidence>
<keyword evidence="6 7" id="KW-0998">Cell outer membrane</keyword>
<evidence type="ECO:0000256" key="3">
    <source>
        <dbReference type="ARBA" id="ARBA00022452"/>
    </source>
</evidence>
<dbReference type="SUPFAM" id="SSF49464">
    <property type="entry name" value="Carboxypeptidase regulatory domain-like"/>
    <property type="match status" value="1"/>
</dbReference>
<dbReference type="AlphaFoldDB" id="A0A1H6L152"/>
<feature type="signal peptide" evidence="8">
    <location>
        <begin position="1"/>
        <end position="23"/>
    </location>
</feature>
<dbReference type="Gene3D" id="2.170.130.10">
    <property type="entry name" value="TonB-dependent receptor, plug domain"/>
    <property type="match status" value="1"/>
</dbReference>
<evidence type="ECO:0000256" key="6">
    <source>
        <dbReference type="ARBA" id="ARBA00023237"/>
    </source>
</evidence>
<dbReference type="RefSeq" id="WP_245725288.1">
    <property type="nucleotide sequence ID" value="NZ_FNXE01000016.1"/>
</dbReference>
<evidence type="ECO:0000256" key="2">
    <source>
        <dbReference type="ARBA" id="ARBA00022448"/>
    </source>
</evidence>
<organism evidence="10 11">
    <name type="scientific">Paenimyroides marinum</name>
    <dbReference type="NCBI Taxonomy" id="1159016"/>
    <lineage>
        <taxon>Bacteria</taxon>
        <taxon>Pseudomonadati</taxon>
        <taxon>Bacteroidota</taxon>
        <taxon>Flavobacteriia</taxon>
        <taxon>Flavobacteriales</taxon>
        <taxon>Flavobacteriaceae</taxon>
        <taxon>Paenimyroides</taxon>
    </lineage>
</organism>
<sequence length="1026" mass="112249">MNKRFFVTLTVAFAFCGLTSAYAQEKVVTGTVKVGTEAVSGADVVVNGGESGTVTDDDGGYSISVNIGDTVEYHYVGFKSETRTINASTQVINVTLTEDEGLLDEIVVMAYGQQRNKNEITGNVVKISGEEVSKAPMVSADQALQGRVAGLSMATNSGTPGSTQQIRIRGLNSVTGSNDPLIVIDGVIVTNNNLSGDSENASSLSALSAINSNDIESMTVLKDAAATSVYGARGANGVIVITTKRGKEGVTRYEFTSSLGFQNNAVKGPRSLTGQEKMDLLLEAYNNTMNGGGAFDKDAVYQQLIAQYPGETASLQAWVDSGKPVNNWNELMRNKNAVVSILNFSATGGDEKSNFYASLGHNKTEGTVIGSDFRRISGMFTFNRKMSDKVDFGFSANVSNIKQEGVLEQGAFFSNPNLIRYFMSPWASPYNADGSLNLGGGMAGLHNPLYTIPNNIRINDVIRVLNNNSISYKFTDDLKFTSQLSTDFTYIAYRNYNNPIHGDGAAYNGYAENSTSTIFKYIAQNGFDYRFYLGDDHKFDVKVLMEYEKVKRNYLYGFGENIPEGFDMLGNASANFSASTTFTDEANLAYLGLVNYSYMNKYLIDASVRREGNSKFHPDNRWGTFWSIGAAWNIMNEDFLLSNNTISTLRLRGSYGTSGNQGIPVNMYQNTLATDRYDGDTGFVPSQLGQDITWESLKKTDVGINIGFLQDRFTASFAYFKSATSDMLLQVPITRTSGFSSVLMNTGTLENKGIEIEASARIIDKENFSWTLYGNIGTVKNKITEMPTDASGEKMTITSSTTRTEEGHEMRGWYMPKYAGVDAQTGDALWYVNGHDGETTNVYSDAKVDWQGGSAMPTYTAGLGTQIEMGGFFAGANFSFVGGNKVYEDWGQYVQGTSTAALLTFNSTDYIMDRWQNPGDVTNTPKLTFTSNDNHRASTRFLKDGDYVRLRDVTFGYNFKGNVLDQLNIDGLSLSVRGTNLYTWTKDKTLKFDPEVGMNAGDGTYGYTGFISPPVKSIIFTVNVKF</sequence>
<proteinExistence type="inferred from homology"/>
<dbReference type="STRING" id="1159016.SAMN02927937_01392"/>
<dbReference type="InterPro" id="IPR012910">
    <property type="entry name" value="Plug_dom"/>
</dbReference>
<dbReference type="InterPro" id="IPR023997">
    <property type="entry name" value="TonB-dep_OMP_SusC/RagA_CS"/>
</dbReference>
<keyword evidence="11" id="KW-1185">Reference proteome</keyword>
<evidence type="ECO:0000256" key="4">
    <source>
        <dbReference type="ARBA" id="ARBA00022692"/>
    </source>
</evidence>
<dbReference type="PROSITE" id="PS52016">
    <property type="entry name" value="TONB_DEPENDENT_REC_3"/>
    <property type="match status" value="1"/>
</dbReference>
<keyword evidence="2 7" id="KW-0813">Transport</keyword>
<reference evidence="10 11" key="1">
    <citation type="submission" date="2016-10" db="EMBL/GenBank/DDBJ databases">
        <authorList>
            <person name="de Groot N.N."/>
        </authorList>
    </citation>
    <scope>NUCLEOTIDE SEQUENCE [LARGE SCALE GENOMIC DNA]</scope>
    <source>
        <strain evidence="10 11">CGMCC 1.10825</strain>
    </source>
</reference>
<gene>
    <name evidence="10" type="ORF">SAMN02927937_01392</name>
</gene>
<dbReference type="InterPro" id="IPR039426">
    <property type="entry name" value="TonB-dep_rcpt-like"/>
</dbReference>
<comment type="subcellular location">
    <subcellularLocation>
        <location evidence="1 7">Cell outer membrane</location>
        <topology evidence="1 7">Multi-pass membrane protein</topology>
    </subcellularLocation>
</comment>
<evidence type="ECO:0000256" key="5">
    <source>
        <dbReference type="ARBA" id="ARBA00023136"/>
    </source>
</evidence>